<dbReference type="GO" id="GO:0022857">
    <property type="term" value="F:transmembrane transporter activity"/>
    <property type="evidence" value="ECO:0007669"/>
    <property type="project" value="InterPro"/>
</dbReference>
<dbReference type="GO" id="GO:0005886">
    <property type="term" value="C:plasma membrane"/>
    <property type="evidence" value="ECO:0007669"/>
    <property type="project" value="UniProtKB-SubCell"/>
</dbReference>
<feature type="transmembrane region" description="Helical" evidence="10">
    <location>
        <begin position="778"/>
        <end position="799"/>
    </location>
</feature>
<dbReference type="InterPro" id="IPR001851">
    <property type="entry name" value="ABC_transp_permease"/>
</dbReference>
<dbReference type="InterPro" id="IPR003439">
    <property type="entry name" value="ABC_transporter-like_ATP-bd"/>
</dbReference>
<dbReference type="InterPro" id="IPR003593">
    <property type="entry name" value="AAA+_ATPase"/>
</dbReference>
<feature type="transmembrane region" description="Helical" evidence="10">
    <location>
        <begin position="628"/>
        <end position="651"/>
    </location>
</feature>
<dbReference type="PANTHER" id="PTHR43790">
    <property type="entry name" value="CARBOHYDRATE TRANSPORT ATP-BINDING PROTEIN MG119-RELATED"/>
    <property type="match status" value="1"/>
</dbReference>
<reference evidence="12" key="1">
    <citation type="submission" date="2017-12" db="EMBL/GenBank/DDBJ databases">
        <title>Sequencing the genomes of 1000 Actinobacteria strains.</title>
        <authorList>
            <person name="Klenk H.-P."/>
        </authorList>
    </citation>
    <scope>NUCLEOTIDE SEQUENCE [LARGE SCALE GENOMIC DNA]</scope>
    <source>
        <strain evidence="12">DSM 44228</strain>
    </source>
</reference>
<feature type="domain" description="ABC transporter" evidence="11">
    <location>
        <begin position="252"/>
        <end position="493"/>
    </location>
</feature>
<evidence type="ECO:0000313" key="12">
    <source>
        <dbReference type="EMBL" id="PKW16211.1"/>
    </source>
</evidence>
<gene>
    <name evidence="12" type="ORF">A8926_4022</name>
</gene>
<dbReference type="InterPro" id="IPR027417">
    <property type="entry name" value="P-loop_NTPase"/>
</dbReference>
<comment type="caution">
    <text evidence="12">The sequence shown here is derived from an EMBL/GenBank/DDBJ whole genome shotgun (WGS) entry which is preliminary data.</text>
</comment>
<proteinExistence type="predicted"/>
<keyword evidence="9 10" id="KW-0472">Membrane</keyword>
<keyword evidence="3" id="KW-1003">Cell membrane</keyword>
<dbReference type="InterPro" id="IPR050107">
    <property type="entry name" value="ABC_carbohydrate_import_ATPase"/>
</dbReference>
<comment type="subcellular location">
    <subcellularLocation>
        <location evidence="1">Cell membrane</location>
        <topology evidence="1">Multi-pass membrane protein</topology>
    </subcellularLocation>
</comment>
<dbReference type="CDD" id="cd03216">
    <property type="entry name" value="ABC_Carb_Monos_I"/>
    <property type="match status" value="1"/>
</dbReference>
<protein>
    <submittedName>
        <fullName evidence="12">Ribose transport system ATP-binding protein</fullName>
    </submittedName>
</protein>
<keyword evidence="2" id="KW-0813">Transport</keyword>
<dbReference type="GO" id="GO:0016887">
    <property type="term" value="F:ATP hydrolysis activity"/>
    <property type="evidence" value="ECO:0007669"/>
    <property type="project" value="InterPro"/>
</dbReference>
<evidence type="ECO:0000256" key="9">
    <source>
        <dbReference type="ARBA" id="ARBA00023136"/>
    </source>
</evidence>
<keyword evidence="7 12" id="KW-0067">ATP-binding</keyword>
<evidence type="ECO:0000256" key="5">
    <source>
        <dbReference type="ARBA" id="ARBA00022737"/>
    </source>
</evidence>
<evidence type="ECO:0000256" key="6">
    <source>
        <dbReference type="ARBA" id="ARBA00022741"/>
    </source>
</evidence>
<dbReference type="SMART" id="SM00382">
    <property type="entry name" value="AAA"/>
    <property type="match status" value="2"/>
</dbReference>
<dbReference type="SUPFAM" id="SSF52540">
    <property type="entry name" value="P-loop containing nucleoside triphosphate hydrolases"/>
    <property type="match status" value="2"/>
</dbReference>
<dbReference type="Proteomes" id="UP000233786">
    <property type="component" value="Unassembled WGS sequence"/>
</dbReference>
<evidence type="ECO:0000256" key="3">
    <source>
        <dbReference type="ARBA" id="ARBA00022475"/>
    </source>
</evidence>
<keyword evidence="4 10" id="KW-0812">Transmembrane</keyword>
<keyword evidence="5" id="KW-0677">Repeat</keyword>
<feature type="transmembrane region" description="Helical" evidence="10">
    <location>
        <begin position="521"/>
        <end position="539"/>
    </location>
</feature>
<evidence type="ECO:0000256" key="8">
    <source>
        <dbReference type="ARBA" id="ARBA00022989"/>
    </source>
</evidence>
<dbReference type="PROSITE" id="PS50893">
    <property type="entry name" value="ABC_TRANSPORTER_2"/>
    <property type="match status" value="2"/>
</dbReference>
<dbReference type="CDD" id="cd03215">
    <property type="entry name" value="ABC_Carb_Monos_II"/>
    <property type="match status" value="1"/>
</dbReference>
<dbReference type="Pfam" id="PF02653">
    <property type="entry name" value="BPD_transp_2"/>
    <property type="match status" value="1"/>
</dbReference>
<dbReference type="GO" id="GO:0005524">
    <property type="term" value="F:ATP binding"/>
    <property type="evidence" value="ECO:0007669"/>
    <property type="project" value="UniProtKB-KW"/>
</dbReference>
<organism evidence="12 13">
    <name type="scientific">Saccharopolyspora spinosa</name>
    <dbReference type="NCBI Taxonomy" id="60894"/>
    <lineage>
        <taxon>Bacteria</taxon>
        <taxon>Bacillati</taxon>
        <taxon>Actinomycetota</taxon>
        <taxon>Actinomycetes</taxon>
        <taxon>Pseudonocardiales</taxon>
        <taxon>Pseudonocardiaceae</taxon>
        <taxon>Saccharopolyspora</taxon>
    </lineage>
</organism>
<dbReference type="RefSeq" id="WP_010696168.1">
    <property type="nucleotide sequence ID" value="NZ_CP061007.1"/>
</dbReference>
<evidence type="ECO:0000256" key="1">
    <source>
        <dbReference type="ARBA" id="ARBA00004651"/>
    </source>
</evidence>
<dbReference type="InterPro" id="IPR017871">
    <property type="entry name" value="ABC_transporter-like_CS"/>
</dbReference>
<feature type="transmembrane region" description="Helical" evidence="10">
    <location>
        <begin position="753"/>
        <end position="771"/>
    </location>
</feature>
<dbReference type="STRING" id="994479.GCA_000194155_03203"/>
<evidence type="ECO:0000259" key="11">
    <source>
        <dbReference type="PROSITE" id="PS50893"/>
    </source>
</evidence>
<dbReference type="EMBL" id="PJNB01000001">
    <property type="protein sequence ID" value="PKW16211.1"/>
    <property type="molecule type" value="Genomic_DNA"/>
</dbReference>
<feature type="transmembrane region" description="Helical" evidence="10">
    <location>
        <begin position="721"/>
        <end position="741"/>
    </location>
</feature>
<evidence type="ECO:0000256" key="10">
    <source>
        <dbReference type="SAM" id="Phobius"/>
    </source>
</evidence>
<dbReference type="PROSITE" id="PS00211">
    <property type="entry name" value="ABC_TRANSPORTER_1"/>
    <property type="match status" value="1"/>
</dbReference>
<sequence length="833" mass="87946">MDESSARLVMRGVTKRFPGVLALDGVDFEAQAGEIHALVGGNGAGKSTLMAVASGAEKPDSGHIAIAGRPLAEISPVAAREQGLAIAFQHPTLLPDLTVTENLMLAVPAAKRPRFGEATRWATEKLRAMGMPIDATVPVRALTLAEKQAVEICGALACDPSVVIFDEPTEPFMSAETERLFERIRDLAARGVAVVYISHRLPDVFALADRITVLRDGQIRGTFNRAEVSEQEVITRVAGREVTSLFPDRAADPGEPVLQVRDLTSDRLGGVSVSLARREVLGLAGVEGNGQREFIRALGGAAPSRGRVLIEGRPVDVSSPRRARESGVVLMPQERHVEGVATIHSVRENLAVAATDRTSRAGIIALQREDQLVEREVVELGVKLASPDVAVGTLSGGNQQKVVLGRSLLSDPKVLLCDEPTQGIDVGVRSDIYHRLRDTADSGVPVVVLSSDNVELAGLCDRVLVFSKGRVVAELVGDAITDNAITEAALTGSPAEQEERAASREKAPGRRWRKLLSSEQGPSAFLIAAIIALTIVGTAQNDRFLSSFNIASMLELLGPLLFLSAGQLIVMLTGGIDLSVGPLSGALVVVASFYVSDDYDMGWWVLGFVMMVLVAGGIGLVNGSLVKFARVTPVVATLVTYMALQGFSLFMRDVPGGLIAEPVTSLLKVKIGPVPWPVIAGVVILVVLELASRRTMAGLCLRGTGSADQAAYKRGIPVTRVYVLAYVAGSMCTLFGAFLLAAQTGIGDPTAGISYTLASITAVVLGGASIFGGRGSFIGVLFGVLLLQVTQNTASFAGLSQAWQYWLPGLMALVATGLFAQVQHRTKRSAPSS</sequence>
<dbReference type="Gene3D" id="3.40.50.300">
    <property type="entry name" value="P-loop containing nucleotide triphosphate hydrolases"/>
    <property type="match status" value="2"/>
</dbReference>
<accession>A0A2N3Y027</accession>
<dbReference type="CDD" id="cd06579">
    <property type="entry name" value="TM_PBP1_transp_AraH_like"/>
    <property type="match status" value="1"/>
</dbReference>
<dbReference type="Pfam" id="PF00005">
    <property type="entry name" value="ABC_tran"/>
    <property type="match status" value="2"/>
</dbReference>
<feature type="transmembrane region" description="Helical" evidence="10">
    <location>
        <begin position="601"/>
        <end position="621"/>
    </location>
</feature>
<evidence type="ECO:0000313" key="13">
    <source>
        <dbReference type="Proteomes" id="UP000233786"/>
    </source>
</evidence>
<feature type="transmembrane region" description="Helical" evidence="10">
    <location>
        <begin position="545"/>
        <end position="563"/>
    </location>
</feature>
<dbReference type="AlphaFoldDB" id="A0A2N3Y027"/>
<name>A0A2N3Y027_SACSN</name>
<feature type="transmembrane region" description="Helical" evidence="10">
    <location>
        <begin position="671"/>
        <end position="692"/>
    </location>
</feature>
<evidence type="ECO:0000256" key="2">
    <source>
        <dbReference type="ARBA" id="ARBA00022448"/>
    </source>
</evidence>
<evidence type="ECO:0000256" key="4">
    <source>
        <dbReference type="ARBA" id="ARBA00022692"/>
    </source>
</evidence>
<feature type="domain" description="ABC transporter" evidence="11">
    <location>
        <begin position="8"/>
        <end position="241"/>
    </location>
</feature>
<dbReference type="PANTHER" id="PTHR43790:SF9">
    <property type="entry name" value="GALACTOFURANOSE TRANSPORTER ATP-BINDING PROTEIN YTFR"/>
    <property type="match status" value="1"/>
</dbReference>
<feature type="transmembrane region" description="Helical" evidence="10">
    <location>
        <begin position="805"/>
        <end position="822"/>
    </location>
</feature>
<keyword evidence="6" id="KW-0547">Nucleotide-binding</keyword>
<keyword evidence="13" id="KW-1185">Reference proteome</keyword>
<evidence type="ECO:0000256" key="7">
    <source>
        <dbReference type="ARBA" id="ARBA00022840"/>
    </source>
</evidence>
<keyword evidence="8 10" id="KW-1133">Transmembrane helix</keyword>